<dbReference type="Proteomes" id="UP000030672">
    <property type="component" value="Unassembled WGS sequence"/>
</dbReference>
<evidence type="ECO:0000256" key="1">
    <source>
        <dbReference type="SAM" id="MobiDB-lite"/>
    </source>
</evidence>
<gene>
    <name evidence="2" type="ORF">M437DRAFT_85089</name>
</gene>
<feature type="compositionally biased region" description="Basic and acidic residues" evidence="1">
    <location>
        <begin position="61"/>
        <end position="76"/>
    </location>
</feature>
<protein>
    <submittedName>
        <fullName evidence="2">Uncharacterized protein</fullName>
    </submittedName>
</protein>
<feature type="region of interest" description="Disordered" evidence="1">
    <location>
        <begin position="49"/>
        <end position="85"/>
    </location>
</feature>
<dbReference type="GeneID" id="63921605"/>
<proteinExistence type="predicted"/>
<evidence type="ECO:0000313" key="3">
    <source>
        <dbReference type="Proteomes" id="UP000030672"/>
    </source>
</evidence>
<dbReference type="HOGENOM" id="CLU_2512252_0_0_1"/>
<dbReference type="EMBL" id="KL584835">
    <property type="protein sequence ID" value="KEQ62187.1"/>
    <property type="molecule type" value="Genomic_DNA"/>
</dbReference>
<dbReference type="RefSeq" id="XP_040879210.1">
    <property type="nucleotide sequence ID" value="XM_041028232.1"/>
</dbReference>
<sequence length="85" mass="9684">MSRTTGSMYDSSESPIAKINYTWKLDALNRMIRLIISIETDYPIHSVTMSEEDDDVPDLDQMQRKERECSAEHIGDQSEDGEASV</sequence>
<name>A0A074VWV5_AURM1</name>
<organism evidence="2 3">
    <name type="scientific">Aureobasidium melanogenum (strain CBS 110374)</name>
    <name type="common">Aureobasidium pullulans var. melanogenum</name>
    <dbReference type="NCBI Taxonomy" id="1043003"/>
    <lineage>
        <taxon>Eukaryota</taxon>
        <taxon>Fungi</taxon>
        <taxon>Dikarya</taxon>
        <taxon>Ascomycota</taxon>
        <taxon>Pezizomycotina</taxon>
        <taxon>Dothideomycetes</taxon>
        <taxon>Dothideomycetidae</taxon>
        <taxon>Dothideales</taxon>
        <taxon>Saccotheciaceae</taxon>
        <taxon>Aureobasidium</taxon>
    </lineage>
</organism>
<accession>A0A074VWV5</accession>
<keyword evidence="3" id="KW-1185">Reference proteome</keyword>
<reference evidence="2 3" key="1">
    <citation type="journal article" date="2014" name="BMC Genomics">
        <title>Genome sequencing of four Aureobasidium pullulans varieties: biotechnological potential, stress tolerance, and description of new species.</title>
        <authorList>
            <person name="Gostin Ar C."/>
            <person name="Ohm R.A."/>
            <person name="Kogej T."/>
            <person name="Sonjak S."/>
            <person name="Turk M."/>
            <person name="Zajc J."/>
            <person name="Zalar P."/>
            <person name="Grube M."/>
            <person name="Sun H."/>
            <person name="Han J."/>
            <person name="Sharma A."/>
            <person name="Chiniquy J."/>
            <person name="Ngan C.Y."/>
            <person name="Lipzen A."/>
            <person name="Barry K."/>
            <person name="Grigoriev I.V."/>
            <person name="Gunde-Cimerman N."/>
        </authorList>
    </citation>
    <scope>NUCLEOTIDE SEQUENCE [LARGE SCALE GENOMIC DNA]</scope>
    <source>
        <strain evidence="2 3">CBS 110374</strain>
    </source>
</reference>
<evidence type="ECO:0000313" key="2">
    <source>
        <dbReference type="EMBL" id="KEQ62187.1"/>
    </source>
</evidence>
<dbReference type="AlphaFoldDB" id="A0A074VWV5"/>